<name>S9US88_9TRYP</name>
<organism evidence="9 10">
    <name type="scientific">Strigomonas culicis</name>
    <dbReference type="NCBI Taxonomy" id="28005"/>
    <lineage>
        <taxon>Eukaryota</taxon>
        <taxon>Discoba</taxon>
        <taxon>Euglenozoa</taxon>
        <taxon>Kinetoplastea</taxon>
        <taxon>Metakinetoplastina</taxon>
        <taxon>Trypanosomatida</taxon>
        <taxon>Trypanosomatidae</taxon>
        <taxon>Strigomonadinae</taxon>
        <taxon>Strigomonas</taxon>
    </lineage>
</organism>
<keyword evidence="2" id="KW-0808">Transferase</keyword>
<dbReference type="EMBL" id="ATMH01001944">
    <property type="protein sequence ID" value="EPY33822.1"/>
    <property type="molecule type" value="Genomic_DNA"/>
</dbReference>
<dbReference type="EMBL" id="ATMH01009045">
    <property type="protein sequence ID" value="EPY20330.1"/>
    <property type="molecule type" value="Genomic_DNA"/>
</dbReference>
<dbReference type="PROSITE" id="PS00108">
    <property type="entry name" value="PROTEIN_KINASE_ST"/>
    <property type="match status" value="1"/>
</dbReference>
<comment type="caution">
    <text evidence="9">The sequence shown here is derived from an EMBL/GenBank/DDBJ whole genome shotgun (WGS) entry which is preliminary data.</text>
</comment>
<evidence type="ECO:0000313" key="10">
    <source>
        <dbReference type="Proteomes" id="UP000015354"/>
    </source>
</evidence>
<evidence type="ECO:0000256" key="3">
    <source>
        <dbReference type="ARBA" id="ARBA00022741"/>
    </source>
</evidence>
<evidence type="ECO:0000259" key="6">
    <source>
        <dbReference type="PROSITE" id="PS50011"/>
    </source>
</evidence>
<dbReference type="InterPro" id="IPR011009">
    <property type="entry name" value="Kinase-like_dom_sf"/>
</dbReference>
<keyword evidence="1" id="KW-0723">Serine/threonine-protein kinase</keyword>
<dbReference type="GO" id="GO:0005524">
    <property type="term" value="F:ATP binding"/>
    <property type="evidence" value="ECO:0007669"/>
    <property type="project" value="UniProtKB-KW"/>
</dbReference>
<keyword evidence="5" id="KW-0067">ATP-binding</keyword>
<dbReference type="SUPFAM" id="SSF56112">
    <property type="entry name" value="Protein kinase-like (PK-like)"/>
    <property type="match status" value="1"/>
</dbReference>
<dbReference type="InterPro" id="IPR050494">
    <property type="entry name" value="Ser_Thr_dual-spec_kinase"/>
</dbReference>
<dbReference type="Pfam" id="PF00069">
    <property type="entry name" value="Pkinase"/>
    <property type="match status" value="1"/>
</dbReference>
<sequence length="427" mass="49004">MPQPIPLKIITAENNVVSCIGDPSDMWEVQGSDHLAPAFEHGAGLTLADFKQEIRQSVEMVATEPYEKEPPPSDLPIDSFPLRIIFDKGKTGFETEKEFPIEKGTLIAGRYRIEEFIDSATFSRTASCFDEKNEENVCIKIIRNAKDYFDQSLDELKLLQEINRAGSPDENSILRLIDYFYYKEHMFIVTELLADNLYQFSKFNSEQEADFYFTLPRLQSIAKQILTALKLVHSLRIIHCDLKPENILFKSYRRCLVKVIDFGSSCYFTDNLSSYVQSRSYRAPEVILGCKYNDRVDIWSVGAILAEMATGRVLFNADTVPAILALMAAVCGPVTSRVLHEGRNTPFFVTKHGAFYEYREESLVFHFPESPITEYGEFLGYNDDEYVDFIRQCLRLDPEERPSAETLLRHPFITKNYDTNSPVRTKE</sequence>
<dbReference type="InterPro" id="IPR000719">
    <property type="entry name" value="Prot_kinase_dom"/>
</dbReference>
<dbReference type="GO" id="GO:0004674">
    <property type="term" value="F:protein serine/threonine kinase activity"/>
    <property type="evidence" value="ECO:0007669"/>
    <property type="project" value="UniProtKB-KW"/>
</dbReference>
<evidence type="ECO:0000313" key="7">
    <source>
        <dbReference type="EMBL" id="EPY20330.1"/>
    </source>
</evidence>
<keyword evidence="10" id="KW-1185">Reference proteome</keyword>
<protein>
    <submittedName>
        <fullName evidence="9">Protein kinase</fullName>
    </submittedName>
</protein>
<gene>
    <name evidence="9" type="ORF">STCU_01944</name>
    <name evidence="8" type="ORF">STCU_03056</name>
    <name evidence="7" type="ORF">STCU_09045</name>
</gene>
<proteinExistence type="predicted"/>
<dbReference type="InterPro" id="IPR008271">
    <property type="entry name" value="Ser/Thr_kinase_AS"/>
</dbReference>
<dbReference type="AlphaFoldDB" id="S9US88"/>
<dbReference type="EMBL" id="ATMH01003056">
    <property type="protein sequence ID" value="EPY31967.1"/>
    <property type="molecule type" value="Genomic_DNA"/>
</dbReference>
<dbReference type="Gene3D" id="1.10.510.10">
    <property type="entry name" value="Transferase(Phosphotransferase) domain 1"/>
    <property type="match status" value="1"/>
</dbReference>
<evidence type="ECO:0000256" key="5">
    <source>
        <dbReference type="ARBA" id="ARBA00022840"/>
    </source>
</evidence>
<feature type="domain" description="Protein kinase" evidence="6">
    <location>
        <begin position="111"/>
        <end position="413"/>
    </location>
</feature>
<evidence type="ECO:0000256" key="2">
    <source>
        <dbReference type="ARBA" id="ARBA00022679"/>
    </source>
</evidence>
<dbReference type="CDD" id="cd14133">
    <property type="entry name" value="PKc_DYRK_like"/>
    <property type="match status" value="1"/>
</dbReference>
<dbReference type="Gene3D" id="3.30.200.20">
    <property type="entry name" value="Phosphorylase Kinase, domain 1"/>
    <property type="match status" value="1"/>
</dbReference>
<dbReference type="Proteomes" id="UP000015354">
    <property type="component" value="Unassembled WGS sequence"/>
</dbReference>
<reference evidence="9" key="2">
    <citation type="submission" date="2013-03" db="EMBL/GenBank/DDBJ databases">
        <authorList>
            <person name="Motta M.C.M."/>
            <person name="Martins A.C.A."/>
            <person name="Preta C.M.C.C."/>
            <person name="Silva R."/>
            <person name="de Souza S.S."/>
            <person name="Klein C.C."/>
            <person name="de Almeida L.G.P."/>
            <person name="Cunha O.L."/>
            <person name="Colabardini A.C."/>
            <person name="Lima B.A."/>
            <person name="Machado C.R."/>
            <person name="Soares C.M.A."/>
            <person name="de Menezes C.B.A."/>
            <person name="Bartolomeu D.C."/>
            <person name="Grisard E.C."/>
            <person name="Fantinatti-Garboggini F."/>
            <person name="Rodrigues-Luiz G.F."/>
            <person name="Wagner G."/>
            <person name="Goldman G.H."/>
            <person name="Fietto J.L.R."/>
            <person name="Ciapina L.P."/>
            <person name="Brocchi M."/>
            <person name="Elias M.C."/>
            <person name="Goldman M.H.S."/>
            <person name="Sagot M.-F."/>
            <person name="Pereira M."/>
            <person name="Stoco P.H."/>
            <person name="Teixeira S.M.R."/>
            <person name="de Mendonca-Neto R.P."/>
            <person name="Maciel T.E.F."/>
            <person name="Mendes T.A.O."/>
            <person name="Urmenyi T.P."/>
            <person name="Teixeira M.M.G."/>
            <person name="de Camargo E.F.P."/>
            <person name="de Sousa W."/>
            <person name="Schenkman S."/>
            <person name="de Vasconcelos A.T.R."/>
        </authorList>
    </citation>
    <scope>NUCLEOTIDE SEQUENCE</scope>
</reference>
<dbReference type="OrthoDB" id="9332038at2759"/>
<reference evidence="9 10" key="1">
    <citation type="journal article" date="2013" name="PLoS ONE">
        <title>Predicting the Proteins of Angomonas deanei, Strigomonas culicis and Their Respective Endosymbionts Reveals New Aspects of the Trypanosomatidae Family.</title>
        <authorList>
            <person name="Motta M.C."/>
            <person name="Martins A.C."/>
            <person name="de Souza S.S."/>
            <person name="Catta-Preta C.M."/>
            <person name="Silva R."/>
            <person name="Klein C.C."/>
            <person name="de Almeida L.G."/>
            <person name="de Lima Cunha O."/>
            <person name="Ciapina L.P."/>
            <person name="Brocchi M."/>
            <person name="Colabardini A.C."/>
            <person name="de Araujo Lima B."/>
            <person name="Machado C.R."/>
            <person name="de Almeida Soares C.M."/>
            <person name="Probst C.M."/>
            <person name="de Menezes C.B."/>
            <person name="Thompson C.E."/>
            <person name="Bartholomeu D.C."/>
            <person name="Gradia D.F."/>
            <person name="Pavoni D.P."/>
            <person name="Grisard E.C."/>
            <person name="Fantinatti-Garboggini F."/>
            <person name="Marchini F.K."/>
            <person name="Rodrigues-Luiz G.F."/>
            <person name="Wagner G."/>
            <person name="Goldman G.H."/>
            <person name="Fietto J.L."/>
            <person name="Elias M.C."/>
            <person name="Goldman M.H."/>
            <person name="Sagot M.F."/>
            <person name="Pereira M."/>
            <person name="Stoco P.H."/>
            <person name="de Mendonca-Neto R.P."/>
            <person name="Teixeira S.M."/>
            <person name="Maciel T.E."/>
            <person name="de Oliveira Mendes T.A."/>
            <person name="Urmenyi T.P."/>
            <person name="de Souza W."/>
            <person name="Schenkman S."/>
            <person name="de Vasconcelos A.T."/>
        </authorList>
    </citation>
    <scope>NUCLEOTIDE SEQUENCE [LARGE SCALE GENOMIC DNA]</scope>
</reference>
<evidence type="ECO:0000256" key="1">
    <source>
        <dbReference type="ARBA" id="ARBA00022527"/>
    </source>
</evidence>
<keyword evidence="3" id="KW-0547">Nucleotide-binding</keyword>
<dbReference type="PANTHER" id="PTHR24058:SF124">
    <property type="entry name" value="PROTEIN KINASE SUPERFAMILY PROTEIN"/>
    <property type="match status" value="1"/>
</dbReference>
<evidence type="ECO:0000256" key="4">
    <source>
        <dbReference type="ARBA" id="ARBA00022777"/>
    </source>
</evidence>
<accession>S9US88</accession>
<keyword evidence="4 9" id="KW-0418">Kinase</keyword>
<dbReference type="PROSITE" id="PS50011">
    <property type="entry name" value="PROTEIN_KINASE_DOM"/>
    <property type="match status" value="1"/>
</dbReference>
<evidence type="ECO:0000313" key="8">
    <source>
        <dbReference type="EMBL" id="EPY31967.1"/>
    </source>
</evidence>
<dbReference type="PANTHER" id="PTHR24058">
    <property type="entry name" value="DUAL SPECIFICITY PROTEIN KINASE"/>
    <property type="match status" value="1"/>
</dbReference>
<evidence type="ECO:0000313" key="9">
    <source>
        <dbReference type="EMBL" id="EPY33822.1"/>
    </source>
</evidence>
<dbReference type="SMART" id="SM00220">
    <property type="entry name" value="S_TKc"/>
    <property type="match status" value="1"/>
</dbReference>